<name>A0A2P2BU05_9FIRM</name>
<sequence length="643" mass="73952">MRKCKYLSFIFITILILGIYTKDIYSEGKRNILFISSGNPNFLNFDEYMSGIVSGLGHDINLQTEYMNSEYNYSPKHELEFYELLSHRLRNYKNFDGIIVENDDALEFAIKYREDLFKDIPIVFFAIENEELIKKALSYDMVSGVKEVSSIDKNIELISKFHKGVKNIYFMSGYKSELTKEDISYYENKYKKNNINLHEVVTRNIDVNDFKKKLKKLESSDAIITFYPGYFENINLGHEDTIGLIKSLTKDVPIYSSFEHSIGKGTIGGKVVSPYNQAKKAGEIVNSILSGKSDKKIYIGDDNANKYIFDYEVMKEFGIKKHDLPDGSVIVNDPIEIYKKHENYILVVISIILVLVAMVIALISYTNYKMKYEKELLRLIDEGEELSRLKAHFTSNISHELRTPITVISSVMQLSKSKSKNNEFIISNNNYEIIESNCNRLLRLINNLIDIQKFKCVDTKPYLQNVNIVELIEDITLSVIPYTKSKNLDIIFDTTDEEIITAVDIDKMERAILNLLSNAIKFSYNGGTLNVNVSTLEDNVEIEIKDKGIGMNEEELEHIFDIFYQIDNTMTRKNEGSGVGLSIVKLFVEAHGGKIDIKSKLNEGTTFKIKIPIIKISENRCDKYIIEDELKEKVKLELSDIYM</sequence>
<dbReference type="InterPro" id="IPR003661">
    <property type="entry name" value="HisK_dim/P_dom"/>
</dbReference>
<evidence type="ECO:0000256" key="7">
    <source>
        <dbReference type="ARBA" id="ARBA00023012"/>
    </source>
</evidence>
<keyword evidence="8" id="KW-0812">Transmembrane</keyword>
<dbReference type="Pfam" id="PF04392">
    <property type="entry name" value="ABC_sub_bind"/>
    <property type="match status" value="1"/>
</dbReference>
<proteinExistence type="predicted"/>
<keyword evidence="5 10" id="KW-0808">Transferase</keyword>
<dbReference type="InterPro" id="IPR003594">
    <property type="entry name" value="HATPase_dom"/>
</dbReference>
<dbReference type="GO" id="GO:0000155">
    <property type="term" value="F:phosphorelay sensor kinase activity"/>
    <property type="evidence" value="ECO:0007669"/>
    <property type="project" value="InterPro"/>
</dbReference>
<dbReference type="SMART" id="SM00387">
    <property type="entry name" value="HATPase_c"/>
    <property type="match status" value="1"/>
</dbReference>
<dbReference type="Pfam" id="PF00512">
    <property type="entry name" value="HisKA"/>
    <property type="match status" value="1"/>
</dbReference>
<evidence type="ECO:0000256" key="3">
    <source>
        <dbReference type="ARBA" id="ARBA00012438"/>
    </source>
</evidence>
<dbReference type="InterPro" id="IPR004358">
    <property type="entry name" value="Sig_transdc_His_kin-like_C"/>
</dbReference>
<gene>
    <name evidence="10" type="ORF">FRIFI_2318</name>
</gene>
<dbReference type="InterPro" id="IPR005467">
    <property type="entry name" value="His_kinase_dom"/>
</dbReference>
<keyword evidence="8" id="KW-1133">Transmembrane helix</keyword>
<evidence type="ECO:0000256" key="1">
    <source>
        <dbReference type="ARBA" id="ARBA00000085"/>
    </source>
</evidence>
<dbReference type="Pfam" id="PF02518">
    <property type="entry name" value="HATPase_c"/>
    <property type="match status" value="1"/>
</dbReference>
<dbReference type="PANTHER" id="PTHR43547">
    <property type="entry name" value="TWO-COMPONENT HISTIDINE KINASE"/>
    <property type="match status" value="1"/>
</dbReference>
<dbReference type="InterPro" id="IPR007487">
    <property type="entry name" value="ABC_transpt-TYRBP-like"/>
</dbReference>
<comment type="catalytic activity">
    <reaction evidence="1">
        <text>ATP + protein L-histidine = ADP + protein N-phospho-L-histidine.</text>
        <dbReference type="EC" id="2.7.13.3"/>
    </reaction>
</comment>
<dbReference type="FunFam" id="3.30.565.10:FF:000006">
    <property type="entry name" value="Sensor histidine kinase WalK"/>
    <property type="match status" value="1"/>
</dbReference>
<dbReference type="KEGG" id="rhom:FRIFI_2318"/>
<organism evidence="10 11">
    <name type="scientific">Romboutsia hominis</name>
    <dbReference type="NCBI Taxonomy" id="1507512"/>
    <lineage>
        <taxon>Bacteria</taxon>
        <taxon>Bacillati</taxon>
        <taxon>Bacillota</taxon>
        <taxon>Clostridia</taxon>
        <taxon>Peptostreptococcales</taxon>
        <taxon>Peptostreptococcaceae</taxon>
        <taxon>Romboutsia</taxon>
    </lineage>
</organism>
<evidence type="ECO:0000259" key="9">
    <source>
        <dbReference type="PROSITE" id="PS50109"/>
    </source>
</evidence>
<reference evidence="10 11" key="1">
    <citation type="submission" date="2014-09" db="EMBL/GenBank/DDBJ databases">
        <authorList>
            <person name="Hornung B.V."/>
        </authorList>
    </citation>
    <scope>NUCLEOTIDE SEQUENCE [LARGE SCALE GENOMIC DNA]</scope>
    <source>
        <strain evidence="10 11">FRIFI</strain>
    </source>
</reference>
<keyword evidence="11" id="KW-1185">Reference proteome</keyword>
<keyword evidence="4" id="KW-0597">Phosphoprotein</keyword>
<dbReference type="EMBL" id="LN650648">
    <property type="protein sequence ID" value="CEI73845.1"/>
    <property type="molecule type" value="Genomic_DNA"/>
</dbReference>
<dbReference type="Proteomes" id="UP000245695">
    <property type="component" value="Chromosome 1"/>
</dbReference>
<dbReference type="SUPFAM" id="SSF55874">
    <property type="entry name" value="ATPase domain of HSP90 chaperone/DNA topoisomerase II/histidine kinase"/>
    <property type="match status" value="1"/>
</dbReference>
<accession>A0A2P2BU05</accession>
<dbReference type="Gene3D" id="3.40.50.2300">
    <property type="match status" value="2"/>
</dbReference>
<evidence type="ECO:0000313" key="10">
    <source>
        <dbReference type="EMBL" id="CEI73845.1"/>
    </source>
</evidence>
<dbReference type="AlphaFoldDB" id="A0A2P2BU05"/>
<keyword evidence="8" id="KW-0472">Membrane</keyword>
<dbReference type="PRINTS" id="PR00344">
    <property type="entry name" value="BCTRLSENSOR"/>
</dbReference>
<dbReference type="Gene3D" id="3.30.565.10">
    <property type="entry name" value="Histidine kinase-like ATPase, C-terminal domain"/>
    <property type="match status" value="1"/>
</dbReference>
<evidence type="ECO:0000256" key="2">
    <source>
        <dbReference type="ARBA" id="ARBA00004370"/>
    </source>
</evidence>
<dbReference type="PANTHER" id="PTHR43547:SF2">
    <property type="entry name" value="HYBRID SIGNAL TRANSDUCTION HISTIDINE KINASE C"/>
    <property type="match status" value="1"/>
</dbReference>
<dbReference type="SUPFAM" id="SSF47384">
    <property type="entry name" value="Homodimeric domain of signal transducing histidine kinase"/>
    <property type="match status" value="1"/>
</dbReference>
<dbReference type="GO" id="GO:0016020">
    <property type="term" value="C:membrane"/>
    <property type="evidence" value="ECO:0007669"/>
    <property type="project" value="UniProtKB-SubCell"/>
</dbReference>
<protein>
    <recommendedName>
        <fullName evidence="3">histidine kinase</fullName>
        <ecNumber evidence="3">2.7.13.3</ecNumber>
    </recommendedName>
</protein>
<comment type="subcellular location">
    <subcellularLocation>
        <location evidence="2">Membrane</location>
    </subcellularLocation>
</comment>
<dbReference type="Gene3D" id="1.10.287.130">
    <property type="match status" value="1"/>
</dbReference>
<evidence type="ECO:0000256" key="5">
    <source>
        <dbReference type="ARBA" id="ARBA00022679"/>
    </source>
</evidence>
<feature type="transmembrane region" description="Helical" evidence="8">
    <location>
        <begin position="344"/>
        <end position="368"/>
    </location>
</feature>
<evidence type="ECO:0000313" key="11">
    <source>
        <dbReference type="Proteomes" id="UP000245695"/>
    </source>
</evidence>
<dbReference type="EC" id="2.7.13.3" evidence="3"/>
<keyword evidence="7" id="KW-0902">Two-component regulatory system</keyword>
<dbReference type="InterPro" id="IPR036097">
    <property type="entry name" value="HisK_dim/P_sf"/>
</dbReference>
<dbReference type="SMART" id="SM00388">
    <property type="entry name" value="HisKA"/>
    <property type="match status" value="1"/>
</dbReference>
<dbReference type="InterPro" id="IPR036890">
    <property type="entry name" value="HATPase_C_sf"/>
</dbReference>
<evidence type="ECO:0000256" key="8">
    <source>
        <dbReference type="SAM" id="Phobius"/>
    </source>
</evidence>
<dbReference type="CDD" id="cd00082">
    <property type="entry name" value="HisKA"/>
    <property type="match status" value="1"/>
</dbReference>
<dbReference type="PROSITE" id="PS50109">
    <property type="entry name" value="HIS_KIN"/>
    <property type="match status" value="1"/>
</dbReference>
<evidence type="ECO:0000256" key="4">
    <source>
        <dbReference type="ARBA" id="ARBA00022553"/>
    </source>
</evidence>
<feature type="domain" description="Histidine kinase" evidence="9">
    <location>
        <begin position="396"/>
        <end position="615"/>
    </location>
</feature>
<keyword evidence="6 10" id="KW-0418">Kinase</keyword>
<evidence type="ECO:0000256" key="6">
    <source>
        <dbReference type="ARBA" id="ARBA00022777"/>
    </source>
</evidence>